<dbReference type="EMBL" id="KZ824549">
    <property type="protein sequence ID" value="RAK88806.1"/>
    <property type="molecule type" value="Genomic_DNA"/>
</dbReference>
<keyword evidence="2" id="KW-1185">Reference proteome</keyword>
<reference evidence="1" key="1">
    <citation type="submission" date="2018-02" db="EMBL/GenBank/DDBJ databases">
        <title>The genomes of Aspergillus section Nigri reveals drivers in fungal speciation.</title>
        <authorList>
            <consortium name="DOE Joint Genome Institute"/>
            <person name="Vesth T.C."/>
            <person name="Nybo J."/>
            <person name="Theobald S."/>
            <person name="Brandl J."/>
            <person name="Frisvad J.C."/>
            <person name="Nielsen K.F."/>
            <person name="Lyhne E.K."/>
            <person name="Kogle M.E."/>
            <person name="Kuo A."/>
            <person name="Riley R."/>
            <person name="Clum A."/>
            <person name="Nolan M."/>
            <person name="Lipzen A."/>
            <person name="Salamov A."/>
            <person name="Henrissat B."/>
            <person name="Wiebenga A."/>
            <person name="De vries R.P."/>
            <person name="Grigoriev I.V."/>
            <person name="Mortensen U.H."/>
            <person name="Andersen M.R."/>
            <person name="Baker S.E."/>
        </authorList>
    </citation>
    <scope>NUCLEOTIDE SEQUENCE</scope>
    <source>
        <strain evidence="1">CBS 115574</strain>
    </source>
</reference>
<dbReference type="Proteomes" id="UP000249748">
    <property type="component" value="Unassembled WGS sequence"/>
</dbReference>
<organism evidence="1 2">
    <name type="scientific">Aspergillus costaricaensis CBS 115574</name>
    <dbReference type="NCBI Taxonomy" id="1448317"/>
    <lineage>
        <taxon>Eukaryota</taxon>
        <taxon>Fungi</taxon>
        <taxon>Dikarya</taxon>
        <taxon>Ascomycota</taxon>
        <taxon>Pezizomycotina</taxon>
        <taxon>Eurotiomycetes</taxon>
        <taxon>Eurotiomycetidae</taxon>
        <taxon>Eurotiales</taxon>
        <taxon>Aspergillaceae</taxon>
        <taxon>Aspergillus</taxon>
        <taxon>Aspergillus subgen. Circumdati</taxon>
    </lineage>
</organism>
<accession>A0ACD1IEH5</accession>
<evidence type="ECO:0000313" key="1">
    <source>
        <dbReference type="EMBL" id="RAK88806.1"/>
    </source>
</evidence>
<evidence type="ECO:0000313" key="2">
    <source>
        <dbReference type="Proteomes" id="UP000249748"/>
    </source>
</evidence>
<name>A0ACD1IEH5_9EURO</name>
<sequence>MDRIHSVRRHALTLSLTVRDGREGPQVSGVESSRYRQPNPTPRIHRIIRFISTGNHTHTLRYDGRTIVGTPPSFLRIDPRQPRQSEGPVAHHNMLYPGTRRIWPLMPLLTRTLADAPPSQSLS</sequence>
<protein>
    <submittedName>
        <fullName evidence="1">Uncharacterized protein</fullName>
    </submittedName>
</protein>
<proteinExistence type="predicted"/>
<gene>
    <name evidence="1" type="ORF">BO79DRAFT_194462</name>
</gene>